<feature type="transmembrane region" description="Helical" evidence="11">
    <location>
        <begin position="86"/>
        <end position="110"/>
    </location>
</feature>
<dbReference type="InterPro" id="IPR027815">
    <property type="entry name" value="CSC1/OSCA1-like_cyt"/>
</dbReference>
<feature type="transmembrane region" description="Helical" evidence="11">
    <location>
        <begin position="643"/>
        <end position="661"/>
    </location>
</feature>
<dbReference type="Pfam" id="PF02714">
    <property type="entry name" value="RSN1_7TM"/>
    <property type="match status" value="2"/>
</dbReference>
<evidence type="ECO:0008006" key="17">
    <source>
        <dbReference type="Google" id="ProtNLM"/>
    </source>
</evidence>
<proteinExistence type="inferred from homology"/>
<dbReference type="Gramene" id="QL09p016199:mrna">
    <property type="protein sequence ID" value="QL09p016199:mrna"/>
    <property type="gene ID" value="QL09p016199"/>
</dbReference>
<organism evidence="15 16">
    <name type="scientific">Quercus lobata</name>
    <name type="common">Valley oak</name>
    <dbReference type="NCBI Taxonomy" id="97700"/>
    <lineage>
        <taxon>Eukaryota</taxon>
        <taxon>Viridiplantae</taxon>
        <taxon>Streptophyta</taxon>
        <taxon>Embryophyta</taxon>
        <taxon>Tracheophyta</taxon>
        <taxon>Spermatophyta</taxon>
        <taxon>Magnoliopsida</taxon>
        <taxon>eudicotyledons</taxon>
        <taxon>Gunneridae</taxon>
        <taxon>Pentapetalae</taxon>
        <taxon>rosids</taxon>
        <taxon>fabids</taxon>
        <taxon>Fagales</taxon>
        <taxon>Fagaceae</taxon>
        <taxon>Quercus</taxon>
    </lineage>
</organism>
<feature type="transmembrane region" description="Helical" evidence="11">
    <location>
        <begin position="6"/>
        <end position="27"/>
    </location>
</feature>
<evidence type="ECO:0000256" key="8">
    <source>
        <dbReference type="ARBA" id="ARBA00023136"/>
    </source>
</evidence>
<keyword evidence="6 11" id="KW-1133">Transmembrane helix</keyword>
<feature type="domain" description="CSC1/OSCA1-like cytosolic" evidence="14">
    <location>
        <begin position="187"/>
        <end position="341"/>
    </location>
</feature>
<evidence type="ECO:0000259" key="12">
    <source>
        <dbReference type="Pfam" id="PF02714"/>
    </source>
</evidence>
<comment type="subcellular location">
    <subcellularLocation>
        <location evidence="1">Membrane</location>
        <topology evidence="1">Multi-pass membrane protein</topology>
    </subcellularLocation>
</comment>
<evidence type="ECO:0000313" key="15">
    <source>
        <dbReference type="EnsemblPlants" id="QL09p016199:mrna"/>
    </source>
</evidence>
<dbReference type="GO" id="GO:0005886">
    <property type="term" value="C:plasma membrane"/>
    <property type="evidence" value="ECO:0007669"/>
    <property type="project" value="TreeGrafter"/>
</dbReference>
<evidence type="ECO:0000256" key="10">
    <source>
        <dbReference type="SAM" id="MobiDB-lite"/>
    </source>
</evidence>
<dbReference type="InterPro" id="IPR045122">
    <property type="entry name" value="Csc1-like"/>
</dbReference>
<feature type="transmembrane region" description="Helical" evidence="11">
    <location>
        <begin position="546"/>
        <end position="571"/>
    </location>
</feature>
<evidence type="ECO:0000256" key="9">
    <source>
        <dbReference type="ARBA" id="ARBA00023303"/>
    </source>
</evidence>
<sequence>MNVSAFLTSVGINTGLCAVLLMLYSILRKQPSNVNVYFGRRLASMHSTHSNPFSLERFVPSPSWIVKAWKTNEEEILGIGGMDAVVFLRMVVFSIRIFSIAFVICFLLVLPVNYYGKEAIHHKRISSEQMEVFTIENVKEGSRWLWTHCLALYIITCSACILLYFEYKSISQMRLAHITGSPTNPSHFTVLVRALPWSSEESYSDSVKRFFTNYHASNYLSHQMVYRSGRVQKLMTDAEKMYMVIKAASIEQNCKPSLMQHGLCGQHADSFNILPSEDGSVSGKSVVNMDMGKSTKESAAAFVFFKTRYAALVAAQVLQFSNPMLWVTNLAPEPHDVYWSNLCIPYKQLWIRKIGTLVATIAFMFVFLIPVTLVQGLTQLDQLQQTFPFLRGLLKKKYMSQLVTGYLPSVVLILALYIVPPVMMLFSAVEGSISRSGRKRSACCKVLYFTIWNVFFVNVFTGSVISQLNVFSSVKDIPTQLAKAVPRQVTFFTTYVLSSGWASLACEVMQVFALSCNLFKRFVLRKKDDSSSGTLSFPYHTEVPRLLLFGFLGFTCSILAPLIVPFLWVYFVLAYFVYRNQSLFFHFQCSYRMCLNKILNVYVSKYETGGQLWPVVHNTTIFSLVLSQIIALGVFGIKRSPVASGFTFPLIICTLLFNEYCRQRFLPIFKTNAAEILIEMDRKDEQSGKMEEIHRQLRAAYYQFTVASHELCKFECLSHGAKKSSPDPKNVKPGNEPRQQNGSQTVHCNLDVEKSSPDPKNVKPGNEPRQQNGSQTVHCNLDVEENRMK</sequence>
<evidence type="ECO:0000256" key="2">
    <source>
        <dbReference type="ARBA" id="ARBA00007779"/>
    </source>
</evidence>
<feature type="domain" description="CSC1/OSCA1-like N-terminal transmembrane" evidence="13">
    <location>
        <begin position="5"/>
        <end position="166"/>
    </location>
</feature>
<evidence type="ECO:0000313" key="16">
    <source>
        <dbReference type="Proteomes" id="UP000594261"/>
    </source>
</evidence>
<dbReference type="Pfam" id="PF13967">
    <property type="entry name" value="RSN1_TM"/>
    <property type="match status" value="1"/>
</dbReference>
<dbReference type="Proteomes" id="UP000594261">
    <property type="component" value="Chromosome 9"/>
</dbReference>
<dbReference type="FunCoup" id="A0A7N2MK84">
    <property type="interactions" value="721"/>
</dbReference>
<keyword evidence="16" id="KW-1185">Reference proteome</keyword>
<dbReference type="PANTHER" id="PTHR13018">
    <property type="entry name" value="PROBABLE MEMBRANE PROTEIN DUF221-RELATED"/>
    <property type="match status" value="1"/>
</dbReference>
<evidence type="ECO:0000259" key="14">
    <source>
        <dbReference type="Pfam" id="PF14703"/>
    </source>
</evidence>
<keyword evidence="9" id="KW-0407">Ion channel</keyword>
<name>A0A7N2MK84_QUELO</name>
<evidence type="ECO:0000256" key="5">
    <source>
        <dbReference type="ARBA" id="ARBA00022837"/>
    </source>
</evidence>
<keyword evidence="7" id="KW-0406">Ion transport</keyword>
<dbReference type="GO" id="GO:0005227">
    <property type="term" value="F:calcium-activated cation channel activity"/>
    <property type="evidence" value="ECO:0007669"/>
    <property type="project" value="InterPro"/>
</dbReference>
<keyword evidence="3" id="KW-0813">Transport</keyword>
<keyword evidence="8 11" id="KW-0472">Membrane</keyword>
<dbReference type="InParanoid" id="A0A7N2MK84"/>
<dbReference type="OMA" id="WLWTHCL"/>
<feature type="compositionally biased region" description="Polar residues" evidence="10">
    <location>
        <begin position="768"/>
        <end position="778"/>
    </location>
</feature>
<reference evidence="15" key="2">
    <citation type="submission" date="2021-01" db="UniProtKB">
        <authorList>
            <consortium name="EnsemblPlants"/>
        </authorList>
    </citation>
    <scope>IDENTIFICATION</scope>
</reference>
<reference evidence="15 16" key="1">
    <citation type="journal article" date="2016" name="G3 (Bethesda)">
        <title>First Draft Assembly and Annotation of the Genome of a California Endemic Oak Quercus lobata Nee (Fagaceae).</title>
        <authorList>
            <person name="Sork V.L."/>
            <person name="Fitz-Gibbon S.T."/>
            <person name="Puiu D."/>
            <person name="Crepeau M."/>
            <person name="Gugger P.F."/>
            <person name="Sherman R."/>
            <person name="Stevens K."/>
            <person name="Langley C.H."/>
            <person name="Pellegrini M."/>
            <person name="Salzberg S.L."/>
        </authorList>
    </citation>
    <scope>NUCLEOTIDE SEQUENCE [LARGE SCALE GENOMIC DNA]</scope>
    <source>
        <strain evidence="15 16">cv. SW786</strain>
    </source>
</reference>
<protein>
    <recommendedName>
        <fullName evidence="17">CSC1-like protein RXW8</fullName>
    </recommendedName>
</protein>
<dbReference type="Pfam" id="PF14703">
    <property type="entry name" value="PHM7_cyt"/>
    <property type="match status" value="1"/>
</dbReference>
<feature type="domain" description="CSC1/OSCA1-like 7TM region" evidence="12">
    <location>
        <begin position="585"/>
        <end position="635"/>
    </location>
</feature>
<feature type="transmembrane region" description="Helical" evidence="11">
    <location>
        <begin position="144"/>
        <end position="165"/>
    </location>
</feature>
<feature type="compositionally biased region" description="Polar residues" evidence="10">
    <location>
        <begin position="737"/>
        <end position="747"/>
    </location>
</feature>
<dbReference type="AlphaFoldDB" id="A0A7N2MK84"/>
<dbReference type="InterPro" id="IPR003864">
    <property type="entry name" value="CSC1/OSCA1-like_7TM"/>
</dbReference>
<evidence type="ECO:0000259" key="13">
    <source>
        <dbReference type="Pfam" id="PF13967"/>
    </source>
</evidence>
<keyword evidence="4 11" id="KW-0812">Transmembrane</keyword>
<evidence type="ECO:0000256" key="7">
    <source>
        <dbReference type="ARBA" id="ARBA00023065"/>
    </source>
</evidence>
<evidence type="ECO:0000256" key="3">
    <source>
        <dbReference type="ARBA" id="ARBA00022448"/>
    </source>
</evidence>
<feature type="transmembrane region" description="Helical" evidence="11">
    <location>
        <begin position="398"/>
        <end position="426"/>
    </location>
</feature>
<dbReference type="EnsemblPlants" id="QL09p016199:mrna">
    <property type="protein sequence ID" value="QL09p016199:mrna"/>
    <property type="gene ID" value="QL09p016199"/>
</dbReference>
<evidence type="ECO:0000256" key="1">
    <source>
        <dbReference type="ARBA" id="ARBA00004141"/>
    </source>
</evidence>
<dbReference type="PANTHER" id="PTHR13018:SF117">
    <property type="entry name" value="CSC1-LIKE PROTEIN RXW8"/>
    <property type="match status" value="1"/>
</dbReference>
<feature type="transmembrane region" description="Helical" evidence="11">
    <location>
        <begin position="446"/>
        <end position="465"/>
    </location>
</feature>
<comment type="similarity">
    <text evidence="2">Belongs to the CSC1 (TC 1.A.17) family.</text>
</comment>
<feature type="domain" description="CSC1/OSCA1-like 7TM region" evidence="12">
    <location>
        <begin position="352"/>
        <end position="584"/>
    </location>
</feature>
<feature type="transmembrane region" description="Helical" evidence="11">
    <location>
        <begin position="354"/>
        <end position="378"/>
    </location>
</feature>
<accession>A0A7N2MK84</accession>
<keyword evidence="5" id="KW-0106">Calcium</keyword>
<dbReference type="EMBL" id="LRBV02000009">
    <property type="status" value="NOT_ANNOTATED_CDS"/>
    <property type="molecule type" value="Genomic_DNA"/>
</dbReference>
<feature type="transmembrane region" description="Helical" evidence="11">
    <location>
        <begin position="615"/>
        <end position="637"/>
    </location>
</feature>
<evidence type="ECO:0000256" key="6">
    <source>
        <dbReference type="ARBA" id="ARBA00022989"/>
    </source>
</evidence>
<feature type="region of interest" description="Disordered" evidence="10">
    <location>
        <begin position="721"/>
        <end position="789"/>
    </location>
</feature>
<evidence type="ECO:0000256" key="11">
    <source>
        <dbReference type="SAM" id="Phobius"/>
    </source>
</evidence>
<dbReference type="InterPro" id="IPR032880">
    <property type="entry name" value="CSC1/OSCA1-like_N"/>
</dbReference>
<feature type="compositionally biased region" description="Basic and acidic residues" evidence="10">
    <location>
        <begin position="750"/>
        <end position="761"/>
    </location>
</feature>
<evidence type="ECO:0000256" key="4">
    <source>
        <dbReference type="ARBA" id="ARBA00022692"/>
    </source>
</evidence>